<gene>
    <name evidence="2" type="ORF">AB6A40_003779</name>
</gene>
<accession>A0ABD6ELC2</accession>
<dbReference type="AlphaFoldDB" id="A0ABD6ELC2"/>
<evidence type="ECO:0000313" key="3">
    <source>
        <dbReference type="Proteomes" id="UP001608902"/>
    </source>
</evidence>
<feature type="chain" id="PRO_5044836184" evidence="1">
    <location>
        <begin position="20"/>
        <end position="87"/>
    </location>
</feature>
<keyword evidence="3" id="KW-1185">Reference proteome</keyword>
<name>A0ABD6ELC2_9BILA</name>
<sequence length="87" mass="10341">MRIFLTVIIVAIVIHFIRCQMTFTDNWDKRSINTELLQKWQSAKQPRTITPSRGFCTRVFLAEMTAELNELLRRRSELLRLVEKCSK</sequence>
<dbReference type="Proteomes" id="UP001608902">
    <property type="component" value="Unassembled WGS sequence"/>
</dbReference>
<evidence type="ECO:0000313" key="2">
    <source>
        <dbReference type="EMBL" id="MFH4977070.1"/>
    </source>
</evidence>
<proteinExistence type="predicted"/>
<organism evidence="2 3">
    <name type="scientific">Gnathostoma spinigerum</name>
    <dbReference type="NCBI Taxonomy" id="75299"/>
    <lineage>
        <taxon>Eukaryota</taxon>
        <taxon>Metazoa</taxon>
        <taxon>Ecdysozoa</taxon>
        <taxon>Nematoda</taxon>
        <taxon>Chromadorea</taxon>
        <taxon>Rhabditida</taxon>
        <taxon>Spirurina</taxon>
        <taxon>Gnathostomatomorpha</taxon>
        <taxon>Gnathostomatoidea</taxon>
        <taxon>Gnathostomatidae</taxon>
        <taxon>Gnathostoma</taxon>
    </lineage>
</organism>
<feature type="signal peptide" evidence="1">
    <location>
        <begin position="1"/>
        <end position="19"/>
    </location>
</feature>
<protein>
    <submittedName>
        <fullName evidence="2">Uncharacterized protein</fullName>
    </submittedName>
</protein>
<evidence type="ECO:0000256" key="1">
    <source>
        <dbReference type="SAM" id="SignalP"/>
    </source>
</evidence>
<dbReference type="EMBL" id="JBGFUD010002042">
    <property type="protein sequence ID" value="MFH4977070.1"/>
    <property type="molecule type" value="Genomic_DNA"/>
</dbReference>
<reference evidence="2 3" key="1">
    <citation type="submission" date="2024-08" db="EMBL/GenBank/DDBJ databases">
        <title>Gnathostoma spinigerum genome.</title>
        <authorList>
            <person name="Gonzalez-Bertolin B."/>
            <person name="Monzon S."/>
            <person name="Zaballos A."/>
            <person name="Jimenez P."/>
            <person name="Dekumyoy P."/>
            <person name="Varona S."/>
            <person name="Cuesta I."/>
            <person name="Sumanam S."/>
            <person name="Adisakwattana P."/>
            <person name="Gasser R.B."/>
            <person name="Hernandez-Gonzalez A."/>
            <person name="Young N.D."/>
            <person name="Perteguer M.J."/>
        </authorList>
    </citation>
    <scope>NUCLEOTIDE SEQUENCE [LARGE SCALE GENOMIC DNA]</scope>
    <source>
        <strain evidence="2">AL3</strain>
        <tissue evidence="2">Liver</tissue>
    </source>
</reference>
<keyword evidence="1" id="KW-0732">Signal</keyword>
<comment type="caution">
    <text evidence="2">The sequence shown here is derived from an EMBL/GenBank/DDBJ whole genome shotgun (WGS) entry which is preliminary data.</text>
</comment>